<dbReference type="STRING" id="1317122.ATO12_02840"/>
<organism evidence="2 3">
    <name type="scientific">Aquimarina atlantica</name>
    <dbReference type="NCBI Taxonomy" id="1317122"/>
    <lineage>
        <taxon>Bacteria</taxon>
        <taxon>Pseudomonadati</taxon>
        <taxon>Bacteroidota</taxon>
        <taxon>Flavobacteriia</taxon>
        <taxon>Flavobacteriales</taxon>
        <taxon>Flavobacteriaceae</taxon>
        <taxon>Aquimarina</taxon>
    </lineage>
</organism>
<accession>A0A023C1C7</accession>
<dbReference type="RefSeq" id="WP_034238400.1">
    <property type="nucleotide sequence ID" value="NZ_AQRA01000001.1"/>
</dbReference>
<protein>
    <recommendedName>
        <fullName evidence="1">DUF4440 domain-containing protein</fullName>
    </recommendedName>
</protein>
<dbReference type="InterPro" id="IPR027843">
    <property type="entry name" value="DUF4440"/>
</dbReference>
<dbReference type="Proteomes" id="UP000023541">
    <property type="component" value="Unassembled WGS sequence"/>
</dbReference>
<evidence type="ECO:0000259" key="1">
    <source>
        <dbReference type="Pfam" id="PF14534"/>
    </source>
</evidence>
<gene>
    <name evidence="2" type="ORF">ATO12_02840</name>
</gene>
<feature type="domain" description="DUF4440" evidence="1">
    <location>
        <begin position="35"/>
        <end position="141"/>
    </location>
</feature>
<dbReference type="InterPro" id="IPR032710">
    <property type="entry name" value="NTF2-like_dom_sf"/>
</dbReference>
<keyword evidence="3" id="KW-1185">Reference proteome</keyword>
<dbReference type="Gene3D" id="3.10.450.50">
    <property type="match status" value="1"/>
</dbReference>
<reference evidence="2 3" key="1">
    <citation type="submission" date="2014-04" db="EMBL/GenBank/DDBJ databases">
        <title>Aquimarina sp. 22II-S11-z7 Genome Sequencing.</title>
        <authorList>
            <person name="Lai Q."/>
        </authorList>
    </citation>
    <scope>NUCLEOTIDE SEQUENCE [LARGE SCALE GENOMIC DNA]</scope>
    <source>
        <strain evidence="2 3">22II-S11-z7</strain>
    </source>
</reference>
<evidence type="ECO:0000313" key="2">
    <source>
        <dbReference type="EMBL" id="EZH75743.1"/>
    </source>
</evidence>
<dbReference type="AlphaFoldDB" id="A0A023C1C7"/>
<sequence>MKSLLFGVLLIFIGNPAIGQTYIGEKAEIKQILENGKNFSKYVNTSDYKMIGESYTKDAKIFPNNLKIIEGTEDILGYWRLPKGITIINHKIDPIEIKIIGNEAYDYGTYQGTTKKADGEEITWKGKYVIVWKKVGSDWKMYLDIWNSIK</sequence>
<dbReference type="EMBL" id="AQRA01000001">
    <property type="protein sequence ID" value="EZH75743.1"/>
    <property type="molecule type" value="Genomic_DNA"/>
</dbReference>
<proteinExistence type="predicted"/>
<comment type="caution">
    <text evidence="2">The sequence shown here is derived from an EMBL/GenBank/DDBJ whole genome shotgun (WGS) entry which is preliminary data.</text>
</comment>
<dbReference type="OrthoDB" id="9814425at2"/>
<dbReference type="eggNOG" id="COG4319">
    <property type="taxonomic scope" value="Bacteria"/>
</dbReference>
<dbReference type="SUPFAM" id="SSF54427">
    <property type="entry name" value="NTF2-like"/>
    <property type="match status" value="1"/>
</dbReference>
<name>A0A023C1C7_9FLAO</name>
<dbReference type="Pfam" id="PF14534">
    <property type="entry name" value="DUF4440"/>
    <property type="match status" value="1"/>
</dbReference>
<evidence type="ECO:0000313" key="3">
    <source>
        <dbReference type="Proteomes" id="UP000023541"/>
    </source>
</evidence>